<feature type="domain" description="NADP-dependent oxidoreductase" evidence="1">
    <location>
        <begin position="62"/>
        <end position="310"/>
    </location>
</feature>
<evidence type="ECO:0000259" key="1">
    <source>
        <dbReference type="Pfam" id="PF00248"/>
    </source>
</evidence>
<protein>
    <submittedName>
        <fullName evidence="2">Twin-arginine translocation pathway signal</fullName>
    </submittedName>
</protein>
<dbReference type="Pfam" id="PF00248">
    <property type="entry name" value="Aldo_ket_red"/>
    <property type="match status" value="1"/>
</dbReference>
<dbReference type="PANTHER" id="PTHR43312:SF1">
    <property type="entry name" value="NADP-DEPENDENT OXIDOREDUCTASE DOMAIN-CONTAINING PROTEIN"/>
    <property type="match status" value="1"/>
</dbReference>
<keyword evidence="3" id="KW-1185">Reference proteome</keyword>
<dbReference type="InterPro" id="IPR023210">
    <property type="entry name" value="NADP_OxRdtase_dom"/>
</dbReference>
<evidence type="ECO:0000313" key="2">
    <source>
        <dbReference type="EMBL" id="NRN69641.1"/>
    </source>
</evidence>
<dbReference type="InterPro" id="IPR053135">
    <property type="entry name" value="AKR2_Oxidoreductase"/>
</dbReference>
<dbReference type="Gene3D" id="3.20.20.100">
    <property type="entry name" value="NADP-dependent oxidoreductase domain"/>
    <property type="match status" value="1"/>
</dbReference>
<sequence length="348" mass="38447">MKDSRAPGRDALGMTSFPSRRSVLLAAGGMAAGAVAAAPGAASAGQIITRQIPSTGERVPALGLGTFMTFDRWPHIPRDDLREVLRLFWAGGGRVVDTSPLYGLSEANVGEFGKALGINRRMFVTNKLWTTGRYLNDDSHAVAQRDRSLALLGRDQLDVVQVHSVVAPEMNMPILRRWKAEGKIRMLGITHHDPMYYPIIEHWIRTGDLDFVQIHYSIQMRVAERGLLDLAADHGTAVMVNMPLEKARLHALVGDRPLPRIADEIGARTWAQFFLKYVLAHPAVTVVLPATTNPRHQRDNLGALTGPLPDRGQCRQMVRHMETIDGFAGLQSMPWYPGKTFDGQVRLG</sequence>
<dbReference type="SUPFAM" id="SSF51430">
    <property type="entry name" value="NAD(P)-linked oxidoreductase"/>
    <property type="match status" value="1"/>
</dbReference>
<dbReference type="PANTHER" id="PTHR43312">
    <property type="entry name" value="D-THREO-ALDOSE 1-DEHYDROGENASE"/>
    <property type="match status" value="1"/>
</dbReference>
<dbReference type="Proteomes" id="UP000763557">
    <property type="component" value="Unassembled WGS sequence"/>
</dbReference>
<evidence type="ECO:0000313" key="3">
    <source>
        <dbReference type="Proteomes" id="UP000763557"/>
    </source>
</evidence>
<dbReference type="InterPro" id="IPR006311">
    <property type="entry name" value="TAT_signal"/>
</dbReference>
<dbReference type="CDD" id="cd19095">
    <property type="entry name" value="AKR_PA4992-like"/>
    <property type="match status" value="1"/>
</dbReference>
<organism evidence="2 3">
    <name type="scientific">Kibdelosporangium persicum</name>
    <dbReference type="NCBI Taxonomy" id="2698649"/>
    <lineage>
        <taxon>Bacteria</taxon>
        <taxon>Bacillati</taxon>
        <taxon>Actinomycetota</taxon>
        <taxon>Actinomycetes</taxon>
        <taxon>Pseudonocardiales</taxon>
        <taxon>Pseudonocardiaceae</taxon>
        <taxon>Kibdelosporangium</taxon>
    </lineage>
</organism>
<name>A0ABX2FE41_9PSEU</name>
<comment type="caution">
    <text evidence="2">The sequence shown here is derived from an EMBL/GenBank/DDBJ whole genome shotgun (WGS) entry which is preliminary data.</text>
</comment>
<accession>A0ABX2FE41</accession>
<proteinExistence type="predicted"/>
<dbReference type="PROSITE" id="PS51318">
    <property type="entry name" value="TAT"/>
    <property type="match status" value="1"/>
</dbReference>
<reference evidence="2 3" key="1">
    <citation type="submission" date="2020-01" db="EMBL/GenBank/DDBJ databases">
        <title>Kibdelosporangium persica a novel Actinomycetes from a hot desert in Iran.</title>
        <authorList>
            <person name="Safaei N."/>
            <person name="Zaburannyi N."/>
            <person name="Mueller R."/>
            <person name="Wink J."/>
        </authorList>
    </citation>
    <scope>NUCLEOTIDE SEQUENCE [LARGE SCALE GENOMIC DNA]</scope>
    <source>
        <strain evidence="2 3">4NS15</strain>
    </source>
</reference>
<dbReference type="InterPro" id="IPR036812">
    <property type="entry name" value="NAD(P)_OxRdtase_dom_sf"/>
</dbReference>
<dbReference type="EMBL" id="JAAATY010000029">
    <property type="protein sequence ID" value="NRN69641.1"/>
    <property type="molecule type" value="Genomic_DNA"/>
</dbReference>
<gene>
    <name evidence="2" type="ORF">GC106_68980</name>
</gene>